<name>A0ABU5ZFY2_9BACL</name>
<dbReference type="Proteomes" id="UP001310386">
    <property type="component" value="Unassembled WGS sequence"/>
</dbReference>
<accession>A0ABU5ZFY2</accession>
<dbReference type="EMBL" id="JAYJLD010000007">
    <property type="protein sequence ID" value="MEB3101409.1"/>
    <property type="molecule type" value="Genomic_DNA"/>
</dbReference>
<evidence type="ECO:0000313" key="2">
    <source>
        <dbReference type="Proteomes" id="UP001310386"/>
    </source>
</evidence>
<proteinExistence type="predicted"/>
<dbReference type="RefSeq" id="WP_371753523.1">
    <property type="nucleotide sequence ID" value="NZ_JAYJLD010000007.1"/>
</dbReference>
<evidence type="ECO:0000313" key="1">
    <source>
        <dbReference type="EMBL" id="MEB3101409.1"/>
    </source>
</evidence>
<keyword evidence="2" id="KW-1185">Reference proteome</keyword>
<sequence>MVHCSGDHNRSREANQRYGSWTNTLLEEAVSVEIRIRPEDSLKFGMTAYQASSLIRSVLT</sequence>
<evidence type="ECO:0008006" key="3">
    <source>
        <dbReference type="Google" id="ProtNLM"/>
    </source>
</evidence>
<protein>
    <recommendedName>
        <fullName evidence="3">Transposase</fullName>
    </recommendedName>
</protein>
<organism evidence="1 2">
    <name type="scientific">Ferviditalea candida</name>
    <dbReference type="NCBI Taxonomy" id="3108399"/>
    <lineage>
        <taxon>Bacteria</taxon>
        <taxon>Bacillati</taxon>
        <taxon>Bacillota</taxon>
        <taxon>Bacilli</taxon>
        <taxon>Bacillales</taxon>
        <taxon>Paenibacillaceae</taxon>
        <taxon>Ferviditalea</taxon>
    </lineage>
</organism>
<reference evidence="1" key="1">
    <citation type="submission" date="2023-12" db="EMBL/GenBank/DDBJ databases">
        <title>Fervidustalea candida gen. nov., sp. nov., a novel member of the family Paenibacillaceae isolated from a geothermal area.</title>
        <authorList>
            <person name="Li W.-J."/>
            <person name="Jiao J.-Y."/>
            <person name="Chen Y."/>
        </authorList>
    </citation>
    <scope>NUCLEOTIDE SEQUENCE</scope>
    <source>
        <strain evidence="1">SYSU GA230002</strain>
    </source>
</reference>
<gene>
    <name evidence="1" type="ORF">VF724_06990</name>
</gene>
<comment type="caution">
    <text evidence="1">The sequence shown here is derived from an EMBL/GenBank/DDBJ whole genome shotgun (WGS) entry which is preliminary data.</text>
</comment>